<name>A0A224Y2D8_9HEMI</name>
<evidence type="ECO:0000313" key="2">
    <source>
        <dbReference type="EMBL" id="JAW14813.1"/>
    </source>
</evidence>
<dbReference type="EMBL" id="GFTR01001613">
    <property type="protein sequence ID" value="JAW14813.1"/>
    <property type="molecule type" value="Transcribed_RNA"/>
</dbReference>
<protein>
    <submittedName>
        <fullName evidence="2">Putative secreted protein</fullName>
    </submittedName>
</protein>
<sequence length="102" mass="12496">MFFFHLMEVVLLIKFNLRSVSMFKVENVIYKNILLQFFPLSKVLLNNLLETCLNRFRIKKYIRKYNSQYLMATSFAIKIQLPRFSYSARHKFAIHNYHKYYV</sequence>
<accession>A0A224Y2D8</accession>
<evidence type="ECO:0000256" key="1">
    <source>
        <dbReference type="SAM" id="SignalP"/>
    </source>
</evidence>
<feature type="signal peptide" evidence="1">
    <location>
        <begin position="1"/>
        <end position="22"/>
    </location>
</feature>
<feature type="chain" id="PRO_5012081617" evidence="1">
    <location>
        <begin position="23"/>
        <end position="102"/>
    </location>
</feature>
<reference evidence="2" key="1">
    <citation type="journal article" date="2018" name="PLoS Negl. Trop. Dis.">
        <title>An insight into the salivary gland and fat body transcriptome of Panstrongylus lignarius (Hemiptera: Heteroptera), the main vector of Chagas disease in Peru.</title>
        <authorList>
            <person name="Nevoa J.C."/>
            <person name="Mendes M.T."/>
            <person name="da Silva M.V."/>
            <person name="Soares S.C."/>
            <person name="Oliveira C.J.F."/>
            <person name="Ribeiro J.M.C."/>
        </authorList>
    </citation>
    <scope>NUCLEOTIDE SEQUENCE</scope>
</reference>
<dbReference type="AlphaFoldDB" id="A0A224Y2D8"/>
<organism evidence="2">
    <name type="scientific">Panstrongylus lignarius</name>
    <dbReference type="NCBI Taxonomy" id="156445"/>
    <lineage>
        <taxon>Eukaryota</taxon>
        <taxon>Metazoa</taxon>
        <taxon>Ecdysozoa</taxon>
        <taxon>Arthropoda</taxon>
        <taxon>Hexapoda</taxon>
        <taxon>Insecta</taxon>
        <taxon>Pterygota</taxon>
        <taxon>Neoptera</taxon>
        <taxon>Paraneoptera</taxon>
        <taxon>Hemiptera</taxon>
        <taxon>Heteroptera</taxon>
        <taxon>Panheteroptera</taxon>
        <taxon>Cimicomorpha</taxon>
        <taxon>Reduviidae</taxon>
        <taxon>Triatominae</taxon>
        <taxon>Panstrongylus</taxon>
    </lineage>
</organism>
<proteinExistence type="predicted"/>
<keyword evidence="1" id="KW-0732">Signal</keyword>